<accession>A0A7N0TY22</accession>
<protein>
    <submittedName>
        <fullName evidence="3">Uncharacterized protein</fullName>
    </submittedName>
</protein>
<dbReference type="Proteomes" id="UP000594263">
    <property type="component" value="Unplaced"/>
</dbReference>
<dbReference type="EnsemblPlants" id="Kaladp0047s0227.1.v1.1">
    <property type="protein sequence ID" value="Kaladp0047s0227.1.v1.1.CDS.1"/>
    <property type="gene ID" value="Kaladp0047s0227.v1.1"/>
</dbReference>
<sequence length="92" mass="10654">MISSNACKWRLLIIMAKATQGEETPRSPLFFCPWIQVVNLRHDCQSSSHNTCDYTSSGSRYFLSLDTFKLFIYVFLVCFMYHAAHLNVLILL</sequence>
<keyword evidence="2" id="KW-0732">Signal</keyword>
<dbReference type="AlphaFoldDB" id="A0A7N0TY22"/>
<evidence type="ECO:0000256" key="2">
    <source>
        <dbReference type="SAM" id="SignalP"/>
    </source>
</evidence>
<keyword evidence="4" id="KW-1185">Reference proteome</keyword>
<name>A0A7N0TY22_KALFE</name>
<feature type="signal peptide" evidence="2">
    <location>
        <begin position="1"/>
        <end position="21"/>
    </location>
</feature>
<feature type="chain" id="PRO_5029705332" evidence="2">
    <location>
        <begin position="22"/>
        <end position="92"/>
    </location>
</feature>
<evidence type="ECO:0000256" key="1">
    <source>
        <dbReference type="SAM" id="Phobius"/>
    </source>
</evidence>
<evidence type="ECO:0000313" key="4">
    <source>
        <dbReference type="Proteomes" id="UP000594263"/>
    </source>
</evidence>
<reference evidence="3" key="1">
    <citation type="submission" date="2021-01" db="UniProtKB">
        <authorList>
            <consortium name="EnsemblPlants"/>
        </authorList>
    </citation>
    <scope>IDENTIFICATION</scope>
</reference>
<feature type="transmembrane region" description="Helical" evidence="1">
    <location>
        <begin position="70"/>
        <end position="91"/>
    </location>
</feature>
<dbReference type="Gramene" id="Kaladp0047s0227.1.v1.1">
    <property type="protein sequence ID" value="Kaladp0047s0227.1.v1.1.CDS.1"/>
    <property type="gene ID" value="Kaladp0047s0227.v1.1"/>
</dbReference>
<keyword evidence="1" id="KW-1133">Transmembrane helix</keyword>
<organism evidence="3 4">
    <name type="scientific">Kalanchoe fedtschenkoi</name>
    <name type="common">Lavender scallops</name>
    <name type="synonym">South American air plant</name>
    <dbReference type="NCBI Taxonomy" id="63787"/>
    <lineage>
        <taxon>Eukaryota</taxon>
        <taxon>Viridiplantae</taxon>
        <taxon>Streptophyta</taxon>
        <taxon>Embryophyta</taxon>
        <taxon>Tracheophyta</taxon>
        <taxon>Spermatophyta</taxon>
        <taxon>Magnoliopsida</taxon>
        <taxon>eudicotyledons</taxon>
        <taxon>Gunneridae</taxon>
        <taxon>Pentapetalae</taxon>
        <taxon>Saxifragales</taxon>
        <taxon>Crassulaceae</taxon>
        <taxon>Kalanchoe</taxon>
    </lineage>
</organism>
<keyword evidence="1" id="KW-0472">Membrane</keyword>
<keyword evidence="1" id="KW-0812">Transmembrane</keyword>
<evidence type="ECO:0000313" key="3">
    <source>
        <dbReference type="EnsemblPlants" id="Kaladp0047s0227.1.v1.1.CDS.1"/>
    </source>
</evidence>
<proteinExistence type="predicted"/>